<evidence type="ECO:0000313" key="1">
    <source>
        <dbReference type="EMBL" id="KKN69333.1"/>
    </source>
</evidence>
<reference evidence="1" key="1">
    <citation type="journal article" date="2015" name="Nature">
        <title>Complex archaea that bridge the gap between prokaryotes and eukaryotes.</title>
        <authorList>
            <person name="Spang A."/>
            <person name="Saw J.H."/>
            <person name="Jorgensen S.L."/>
            <person name="Zaremba-Niedzwiedzka K."/>
            <person name="Martijn J."/>
            <person name="Lind A.E."/>
            <person name="van Eijk R."/>
            <person name="Schleper C."/>
            <person name="Guy L."/>
            <person name="Ettema T.J."/>
        </authorList>
    </citation>
    <scope>NUCLEOTIDE SEQUENCE</scope>
</reference>
<gene>
    <name evidence="1" type="ORF">LCGC14_0441920</name>
</gene>
<name>A0A0F9VUD4_9ZZZZ</name>
<dbReference type="EMBL" id="LAZR01000428">
    <property type="protein sequence ID" value="KKN69333.1"/>
    <property type="molecule type" value="Genomic_DNA"/>
</dbReference>
<protein>
    <submittedName>
        <fullName evidence="1">Uncharacterized protein</fullName>
    </submittedName>
</protein>
<dbReference type="AlphaFoldDB" id="A0A0F9VUD4"/>
<accession>A0A0F9VUD4</accession>
<proteinExistence type="predicted"/>
<sequence length="100" mass="11741">MKIRAWMKKNNYKDILFFPHGRFQKDYSFCGEGFDAIARHDDKIILLQAKTNCRITKAKLRRYDELASIFGIECLWFNVIDRKGLQINNTSSETFLTNAS</sequence>
<comment type="caution">
    <text evidence="1">The sequence shown here is derived from an EMBL/GenBank/DDBJ whole genome shotgun (WGS) entry which is preliminary data.</text>
</comment>
<organism evidence="1">
    <name type="scientific">marine sediment metagenome</name>
    <dbReference type="NCBI Taxonomy" id="412755"/>
    <lineage>
        <taxon>unclassified sequences</taxon>
        <taxon>metagenomes</taxon>
        <taxon>ecological metagenomes</taxon>
    </lineage>
</organism>